<dbReference type="AlphaFoldDB" id="A0A4R1J9S9"/>
<name>A0A4R1J9S9_9GAMM</name>
<evidence type="ECO:0000256" key="5">
    <source>
        <dbReference type="ARBA" id="ARBA00038253"/>
    </source>
</evidence>
<dbReference type="PANTHER" id="PTHR46630:SF1">
    <property type="entry name" value="TETRATRICOPEPTIDE REPEAT PROTEIN 29"/>
    <property type="match status" value="1"/>
</dbReference>
<comment type="caution">
    <text evidence="7">The sequence shown here is derived from an EMBL/GenBank/DDBJ whole genome shotgun (WGS) entry which is preliminary data.</text>
</comment>
<dbReference type="InterPro" id="IPR011990">
    <property type="entry name" value="TPR-like_helical_dom_sf"/>
</dbReference>
<protein>
    <recommendedName>
        <fullName evidence="9">GGDEF domain-containing protein</fullName>
    </recommendedName>
</protein>
<evidence type="ECO:0000256" key="2">
    <source>
        <dbReference type="ARBA" id="ARBA00022490"/>
    </source>
</evidence>
<dbReference type="SMART" id="SM00028">
    <property type="entry name" value="TPR"/>
    <property type="match status" value="7"/>
</dbReference>
<dbReference type="InterPro" id="IPR019734">
    <property type="entry name" value="TPR_rpt"/>
</dbReference>
<dbReference type="InterPro" id="IPR051476">
    <property type="entry name" value="Bac_ResReg_Asp_Phosphatase"/>
</dbReference>
<organism evidence="7 8">
    <name type="scientific">Celerinatantimonas diazotrophica</name>
    <dbReference type="NCBI Taxonomy" id="412034"/>
    <lineage>
        <taxon>Bacteria</taxon>
        <taxon>Pseudomonadati</taxon>
        <taxon>Pseudomonadota</taxon>
        <taxon>Gammaproteobacteria</taxon>
        <taxon>Celerinatantimonadaceae</taxon>
        <taxon>Celerinatantimonas</taxon>
    </lineage>
</organism>
<comment type="similarity">
    <text evidence="5">Belongs to the Rap family.</text>
</comment>
<keyword evidence="2" id="KW-0963">Cytoplasm</keyword>
<dbReference type="SUPFAM" id="SSF48452">
    <property type="entry name" value="TPR-like"/>
    <property type="match status" value="2"/>
</dbReference>
<keyword evidence="3" id="KW-0677">Repeat</keyword>
<dbReference type="Gene3D" id="1.25.40.10">
    <property type="entry name" value="Tetratricopeptide repeat domain"/>
    <property type="match status" value="2"/>
</dbReference>
<evidence type="ECO:0000313" key="7">
    <source>
        <dbReference type="EMBL" id="TCK47270.1"/>
    </source>
</evidence>
<keyword evidence="6" id="KW-0812">Transmembrane</keyword>
<gene>
    <name evidence="7" type="ORF">EV690_2979</name>
</gene>
<dbReference type="EMBL" id="SMGD01000015">
    <property type="protein sequence ID" value="TCK47270.1"/>
    <property type="molecule type" value="Genomic_DNA"/>
</dbReference>
<evidence type="ECO:0000256" key="4">
    <source>
        <dbReference type="ARBA" id="ARBA00022803"/>
    </source>
</evidence>
<keyword evidence="4" id="KW-0802">TPR repeat</keyword>
<feature type="transmembrane region" description="Helical" evidence="6">
    <location>
        <begin position="479"/>
        <end position="500"/>
    </location>
</feature>
<evidence type="ECO:0000313" key="8">
    <source>
        <dbReference type="Proteomes" id="UP000295565"/>
    </source>
</evidence>
<dbReference type="PANTHER" id="PTHR46630">
    <property type="entry name" value="TETRATRICOPEPTIDE REPEAT PROTEIN 29"/>
    <property type="match status" value="1"/>
</dbReference>
<dbReference type="Proteomes" id="UP000295565">
    <property type="component" value="Unassembled WGS sequence"/>
</dbReference>
<evidence type="ECO:0000256" key="1">
    <source>
        <dbReference type="ARBA" id="ARBA00004496"/>
    </source>
</evidence>
<dbReference type="OrthoDB" id="5900357at2"/>
<sequence length="737" mass="84271">MRQRHLSWFFILLCQCLIASPCLAYGIGIITLPDNMQSDQQLMLRDPDRCLMHLEQQLRQTHLTQAKLDAQQLTHQIYLQQIAALCANMAQRYSRAQMHITTALELSKRLTSPSLQTRSYLILTQLLLKQPELVKKAPEALDLALKRSNDNHALPITLRFELALTSAQVALATNQLEQAKPELDKALQIAQQSHHPMLLGWAQIWQGIYYQKLNQSELALGHYTEAIRYASSKSDAAFYLRNHLHHAISLIYQRQKQWPKAIDYQQTAIRAAQQLQNTILQANSIAQLAHIYRKMHNYNMALVNYLNAQTLAEQVHNNLLSGKINYWLGQTYIAMDDSSRALAHLSLARYAFRNPLSINWLSKTLLSLAHLHLDNNETAIAILQLTKAEKLSESSSFKNIAAQVQQLLAKAYQQSGAYALALKHYQLFHQLSEQKKALPAPPKSNQLNNHYQVIEQQQQLNKLHETNQMLKVQSGDRRILIVILIMICLMLLSICMMTRLRLRRSMMHRRELTDQLYYHPRTGWPSLETAESPLTLLRQLNHYPMQQGFNPSSAHAIMLIRLCDEMSQNQLGGFEQRKQLETSFAHHIYHHLGKRFLACHLGGPNYLFIAPLKECSAEQLCMQLLDVISQFIQIRTLHQQVALGCCTTPFLVKAPDAIDDLGIVEIAHLALEAAINQTYKTLKHHWVLLQALHCSPAAFFQSQHIHDDIQEAVHKGLVKLSTNANKKDVIASFERSV</sequence>
<keyword evidence="8" id="KW-1185">Reference proteome</keyword>
<accession>A0A4R1J9S9</accession>
<keyword evidence="6" id="KW-0472">Membrane</keyword>
<proteinExistence type="inferred from homology"/>
<dbReference type="RefSeq" id="WP_131913723.1">
    <property type="nucleotide sequence ID" value="NZ_OU594967.1"/>
</dbReference>
<reference evidence="7 8" key="1">
    <citation type="submission" date="2019-03" db="EMBL/GenBank/DDBJ databases">
        <title>Genomic Encyclopedia of Type Strains, Phase IV (KMG-IV): sequencing the most valuable type-strain genomes for metagenomic binning, comparative biology and taxonomic classification.</title>
        <authorList>
            <person name="Goeker M."/>
        </authorList>
    </citation>
    <scope>NUCLEOTIDE SEQUENCE [LARGE SCALE GENOMIC DNA]</scope>
    <source>
        <strain evidence="7 8">DSM 18577</strain>
    </source>
</reference>
<evidence type="ECO:0000256" key="6">
    <source>
        <dbReference type="SAM" id="Phobius"/>
    </source>
</evidence>
<keyword evidence="6" id="KW-1133">Transmembrane helix</keyword>
<dbReference type="GO" id="GO:0005737">
    <property type="term" value="C:cytoplasm"/>
    <property type="evidence" value="ECO:0007669"/>
    <property type="project" value="UniProtKB-SubCell"/>
</dbReference>
<evidence type="ECO:0008006" key="9">
    <source>
        <dbReference type="Google" id="ProtNLM"/>
    </source>
</evidence>
<comment type="subcellular location">
    <subcellularLocation>
        <location evidence="1">Cytoplasm</location>
    </subcellularLocation>
</comment>
<evidence type="ECO:0000256" key="3">
    <source>
        <dbReference type="ARBA" id="ARBA00022737"/>
    </source>
</evidence>